<reference evidence="2 3" key="1">
    <citation type="submission" date="2024-01" db="EMBL/GenBank/DDBJ databases">
        <title>The genomes of 5 underutilized Papilionoideae crops provide insights into root nodulation and disease resistance.</title>
        <authorList>
            <person name="Yuan L."/>
        </authorList>
    </citation>
    <scope>NUCLEOTIDE SEQUENCE [LARGE SCALE GENOMIC DNA]</scope>
    <source>
        <strain evidence="2">LY-2023</strain>
        <tissue evidence="2">Leaf</tissue>
    </source>
</reference>
<dbReference type="PANTHER" id="PTHR34377:SF3">
    <property type="entry name" value="TETRATRICOPEPTIDE REPEAT (TPR)-LIKE SUPERFAMILY PROTEIN"/>
    <property type="match status" value="1"/>
</dbReference>
<dbReference type="PANTHER" id="PTHR34377">
    <property type="entry name" value="TETRATRICOPEPTIDE REPEAT (TPR)-LIKE SUPERFAMILY PROTEIN"/>
    <property type="match status" value="1"/>
</dbReference>
<evidence type="ECO:0000313" key="2">
    <source>
        <dbReference type="EMBL" id="KAK7295192.1"/>
    </source>
</evidence>
<feature type="compositionally biased region" description="Basic and acidic residues" evidence="1">
    <location>
        <begin position="71"/>
        <end position="114"/>
    </location>
</feature>
<protein>
    <submittedName>
        <fullName evidence="2">Uncharacterized protein</fullName>
    </submittedName>
</protein>
<sequence>MENQVSSQVVPSITPTFSHPLCASQFALANYACSRLPFNPGVLPGPDSTTPPSNDDDDDNDNDDDNDDNDEHNGGHRNHQGDGHENGHGHQHEHGHGHEHGHRHDHDHDHDHGHGHGHGHGHRHRHRHRQTTDEANCCRWAREVDSQCVCEYLLRLPPFLRKPVHFYTLNIGAACEVIYSCGLPI</sequence>
<dbReference type="AlphaFoldDB" id="A0AAN9JAN2"/>
<feature type="region of interest" description="Disordered" evidence="1">
    <location>
        <begin position="42"/>
        <end position="128"/>
    </location>
</feature>
<evidence type="ECO:0000313" key="3">
    <source>
        <dbReference type="Proteomes" id="UP001359559"/>
    </source>
</evidence>
<feature type="compositionally biased region" description="Acidic residues" evidence="1">
    <location>
        <begin position="54"/>
        <end position="70"/>
    </location>
</feature>
<keyword evidence="3" id="KW-1185">Reference proteome</keyword>
<dbReference type="EMBL" id="JAYKXN010000004">
    <property type="protein sequence ID" value="KAK7295192.1"/>
    <property type="molecule type" value="Genomic_DNA"/>
</dbReference>
<name>A0AAN9JAN2_CLITE</name>
<evidence type="ECO:0000256" key="1">
    <source>
        <dbReference type="SAM" id="MobiDB-lite"/>
    </source>
</evidence>
<gene>
    <name evidence="2" type="ORF">RJT34_18097</name>
</gene>
<comment type="caution">
    <text evidence="2">The sequence shown here is derived from an EMBL/GenBank/DDBJ whole genome shotgun (WGS) entry which is preliminary data.</text>
</comment>
<organism evidence="2 3">
    <name type="scientific">Clitoria ternatea</name>
    <name type="common">Butterfly pea</name>
    <dbReference type="NCBI Taxonomy" id="43366"/>
    <lineage>
        <taxon>Eukaryota</taxon>
        <taxon>Viridiplantae</taxon>
        <taxon>Streptophyta</taxon>
        <taxon>Embryophyta</taxon>
        <taxon>Tracheophyta</taxon>
        <taxon>Spermatophyta</taxon>
        <taxon>Magnoliopsida</taxon>
        <taxon>eudicotyledons</taxon>
        <taxon>Gunneridae</taxon>
        <taxon>Pentapetalae</taxon>
        <taxon>rosids</taxon>
        <taxon>fabids</taxon>
        <taxon>Fabales</taxon>
        <taxon>Fabaceae</taxon>
        <taxon>Papilionoideae</taxon>
        <taxon>50 kb inversion clade</taxon>
        <taxon>NPAAA clade</taxon>
        <taxon>indigoferoid/millettioid clade</taxon>
        <taxon>Phaseoleae</taxon>
        <taxon>Clitoria</taxon>
    </lineage>
</organism>
<dbReference type="Proteomes" id="UP001359559">
    <property type="component" value="Unassembled WGS sequence"/>
</dbReference>
<proteinExistence type="predicted"/>
<feature type="compositionally biased region" description="Basic residues" evidence="1">
    <location>
        <begin position="115"/>
        <end position="128"/>
    </location>
</feature>
<accession>A0AAN9JAN2</accession>